<protein>
    <recommendedName>
        <fullName evidence="3">DUF4034 domain-containing protein</fullName>
    </recommendedName>
</protein>
<evidence type="ECO:0000313" key="1">
    <source>
        <dbReference type="EMBL" id="GGO85407.1"/>
    </source>
</evidence>
<reference evidence="1" key="2">
    <citation type="submission" date="2020-09" db="EMBL/GenBank/DDBJ databases">
        <authorList>
            <person name="Sun Q."/>
            <person name="Zhou Y."/>
        </authorList>
    </citation>
    <scope>NUCLEOTIDE SEQUENCE</scope>
    <source>
        <strain evidence="1">CGMCC 4.7201</strain>
    </source>
</reference>
<accession>A0A917ZLP2</accession>
<comment type="caution">
    <text evidence="1">The sequence shown here is derived from an EMBL/GenBank/DDBJ whole genome shotgun (WGS) entry which is preliminary data.</text>
</comment>
<dbReference type="AlphaFoldDB" id="A0A917ZLP2"/>
<sequence length="319" mass="35189">MAPPPFRFSLSRDDFSFDPALDDDELARVRDAMAIGRWVEARALLAETGDDWDRRAHRLVVLAETASGAGWAQDWLLAEPDSVDAAALHALAVALLASRGKGKAACAQEACLTAARLAPADPTPWLGMLILARWTGTDDERMRAFDQVRGRHREHHHAHHLMAACLAERQKGDGDDPFHEVYEFAEWAAGEADAGSPLAVLPVVAHTERYRVLAESGLEPRNPANSDHWTTWRARQVLNTAFSWWLEWDGRDHPRLKVDLNFLAHAKFHEGRMAEAAVLFNSVGPHATHVPWSYPGRDPKKAFRAARGTALGLGSSGTA</sequence>
<keyword evidence="2" id="KW-1185">Reference proteome</keyword>
<dbReference type="InterPro" id="IPR011990">
    <property type="entry name" value="TPR-like_helical_dom_sf"/>
</dbReference>
<dbReference type="Proteomes" id="UP000641932">
    <property type="component" value="Unassembled WGS sequence"/>
</dbReference>
<name>A0A917ZLP2_9ACTN</name>
<dbReference type="EMBL" id="BMMS01000007">
    <property type="protein sequence ID" value="GGO85407.1"/>
    <property type="molecule type" value="Genomic_DNA"/>
</dbReference>
<organism evidence="1 2">
    <name type="scientific">Wenjunlia tyrosinilytica</name>
    <dbReference type="NCBI Taxonomy" id="1544741"/>
    <lineage>
        <taxon>Bacteria</taxon>
        <taxon>Bacillati</taxon>
        <taxon>Actinomycetota</taxon>
        <taxon>Actinomycetes</taxon>
        <taxon>Kitasatosporales</taxon>
        <taxon>Streptomycetaceae</taxon>
        <taxon>Wenjunlia</taxon>
    </lineage>
</organism>
<proteinExistence type="predicted"/>
<reference evidence="1" key="1">
    <citation type="journal article" date="2014" name="Int. J. Syst. Evol. Microbiol.">
        <title>Complete genome sequence of Corynebacterium casei LMG S-19264T (=DSM 44701T), isolated from a smear-ripened cheese.</title>
        <authorList>
            <consortium name="US DOE Joint Genome Institute (JGI-PGF)"/>
            <person name="Walter F."/>
            <person name="Albersmeier A."/>
            <person name="Kalinowski J."/>
            <person name="Ruckert C."/>
        </authorList>
    </citation>
    <scope>NUCLEOTIDE SEQUENCE</scope>
    <source>
        <strain evidence="1">CGMCC 4.7201</strain>
    </source>
</reference>
<evidence type="ECO:0008006" key="3">
    <source>
        <dbReference type="Google" id="ProtNLM"/>
    </source>
</evidence>
<dbReference type="RefSeq" id="WP_189131129.1">
    <property type="nucleotide sequence ID" value="NZ_BMMS01000007.1"/>
</dbReference>
<evidence type="ECO:0000313" key="2">
    <source>
        <dbReference type="Proteomes" id="UP000641932"/>
    </source>
</evidence>
<dbReference type="Gene3D" id="1.25.40.10">
    <property type="entry name" value="Tetratricopeptide repeat domain"/>
    <property type="match status" value="1"/>
</dbReference>
<gene>
    <name evidence="1" type="ORF">GCM10012280_19110</name>
</gene>